<dbReference type="Proteomes" id="UP000727490">
    <property type="component" value="Unassembled WGS sequence"/>
</dbReference>
<dbReference type="EMBL" id="RPHB01000004">
    <property type="protein sequence ID" value="MBW3468117.1"/>
    <property type="molecule type" value="Genomic_DNA"/>
</dbReference>
<proteinExistence type="predicted"/>
<dbReference type="InterPro" id="IPR050640">
    <property type="entry name" value="Bact_2-comp_sensor_kinase"/>
</dbReference>
<evidence type="ECO:0000313" key="4">
    <source>
        <dbReference type="Proteomes" id="UP000727490"/>
    </source>
</evidence>
<protein>
    <recommendedName>
        <fullName evidence="2">Signal transduction histidine kinase internal region domain-containing protein</fullName>
    </recommendedName>
</protein>
<keyword evidence="4" id="KW-1185">Reference proteome</keyword>
<feature type="transmembrane region" description="Helical" evidence="1">
    <location>
        <begin position="120"/>
        <end position="141"/>
    </location>
</feature>
<dbReference type="PANTHER" id="PTHR34220:SF7">
    <property type="entry name" value="SENSOR HISTIDINE KINASE YPDA"/>
    <property type="match status" value="1"/>
</dbReference>
<keyword evidence="1" id="KW-1133">Transmembrane helix</keyword>
<dbReference type="GO" id="GO:0000155">
    <property type="term" value="F:phosphorelay sensor kinase activity"/>
    <property type="evidence" value="ECO:0007669"/>
    <property type="project" value="InterPro"/>
</dbReference>
<comment type="caution">
    <text evidence="3">The sequence shown here is derived from an EMBL/GenBank/DDBJ whole genome shotgun (WGS) entry which is preliminary data.</text>
</comment>
<dbReference type="GO" id="GO:0016020">
    <property type="term" value="C:membrane"/>
    <property type="evidence" value="ECO:0007669"/>
    <property type="project" value="InterPro"/>
</dbReference>
<feature type="transmembrane region" description="Helical" evidence="1">
    <location>
        <begin position="26"/>
        <end position="44"/>
    </location>
</feature>
<gene>
    <name evidence="3" type="ORF">EGN73_09865</name>
</gene>
<keyword evidence="1" id="KW-0472">Membrane</keyword>
<name>A0A951MD31_9BACT</name>
<feature type="transmembrane region" description="Helical" evidence="1">
    <location>
        <begin position="84"/>
        <end position="108"/>
    </location>
</feature>
<organism evidence="3 4">
    <name type="scientific">Arthrospiribacter ruber</name>
    <dbReference type="NCBI Taxonomy" id="2487934"/>
    <lineage>
        <taxon>Bacteria</taxon>
        <taxon>Pseudomonadati</taxon>
        <taxon>Bacteroidota</taxon>
        <taxon>Cytophagia</taxon>
        <taxon>Cytophagales</taxon>
        <taxon>Cyclobacteriaceae</taxon>
        <taxon>Arthrospiribacter</taxon>
    </lineage>
</organism>
<feature type="domain" description="Signal transduction histidine kinase internal region" evidence="2">
    <location>
        <begin position="164"/>
        <end position="242"/>
    </location>
</feature>
<dbReference type="PANTHER" id="PTHR34220">
    <property type="entry name" value="SENSOR HISTIDINE KINASE YPDA"/>
    <property type="match status" value="1"/>
</dbReference>
<dbReference type="InterPro" id="IPR010559">
    <property type="entry name" value="Sig_transdc_His_kin_internal"/>
</dbReference>
<sequence>MTISTASHLKTTGVLRKLLDMKLHHLLFWSFYFVFWVWIYRPMYSQLSDLLWVTGFYTVANASIYYISYYILIPKIFKPKGIFLFILSFLMLGVLLALLMYFGIQWILITDLKELFQASFVQILMIYFSSNIFTGAILLGFKGFVDNRKMQRINELKEKERVASELEFLKSQVNPHFLFNAINSVYVLIRMDPDKASDTLIKLSNLLRSQLYEFSVDKIDIQKELEYLENYIDLEKIRKGERMDIDYQLEGDLEGFKIAPLVLIPFLENCFKHLSSHIDRKNIVKLHLTKRDNQLMAYFFNTKDESGVVGRPGGLGLKNIKRRLELLYPKNYNLTVKEEKDTFEVWLTVNID</sequence>
<keyword evidence="1" id="KW-0812">Transmembrane</keyword>
<accession>A0A951MD31</accession>
<dbReference type="RefSeq" id="WP_219288909.1">
    <property type="nucleotide sequence ID" value="NZ_RPHB01000004.1"/>
</dbReference>
<evidence type="ECO:0000313" key="3">
    <source>
        <dbReference type="EMBL" id="MBW3468117.1"/>
    </source>
</evidence>
<evidence type="ECO:0000259" key="2">
    <source>
        <dbReference type="Pfam" id="PF06580"/>
    </source>
</evidence>
<reference evidence="3 4" key="1">
    <citation type="journal article" date="2020" name="Syst. Appl. Microbiol.">
        <title>Arthrospiribacter ruber gen. nov., sp. nov., a novel bacterium isolated from Arthrospira cultures.</title>
        <authorList>
            <person name="Waleron M."/>
            <person name="Misztak A."/>
            <person name="Waleron M.M."/>
            <person name="Furmaniak M."/>
            <person name="Mrozik A."/>
            <person name="Waleron K."/>
        </authorList>
    </citation>
    <scope>NUCLEOTIDE SEQUENCE [LARGE SCALE GENOMIC DNA]</scope>
    <source>
        <strain evidence="3 4">DPMB0001</strain>
    </source>
</reference>
<feature type="transmembrane region" description="Helical" evidence="1">
    <location>
        <begin position="50"/>
        <end position="72"/>
    </location>
</feature>
<dbReference type="AlphaFoldDB" id="A0A951MD31"/>
<evidence type="ECO:0000256" key="1">
    <source>
        <dbReference type="SAM" id="Phobius"/>
    </source>
</evidence>
<dbReference type="Pfam" id="PF06580">
    <property type="entry name" value="His_kinase"/>
    <property type="match status" value="1"/>
</dbReference>